<dbReference type="EMBL" id="HACA01025491">
    <property type="protein sequence ID" value="CDW42852.1"/>
    <property type="molecule type" value="Transcribed_RNA"/>
</dbReference>
<keyword evidence="4 5" id="KW-0238">DNA-binding</keyword>
<sequence>MVMCCAINCKNKSATHKRTPGSSPARMFSFPKDKTRRKVWANTIKRANWTPTDHSRLCDAHFEERMFRRRPVEGRWLLKHDAIPTLFGHIKRKNIRKPPLNRNSAEEAFERNKSTFALDHSYNKPFSMTTTTTLNHDKEEVEEESVFIDQPCDKLSTFHDLALEEVSEEVVIQNDSLNTSVLCSNCQNVGTINKALVAKNHDLHKQILRLKASYKVARLSLQQRCNFISKKAKCLSTNEDKVKKFLNDDQIKFLCRNGKKTTRPWTISTIKKALKLRFTCGLSGYSTLIDQGYPLPSIRTLQRAFADNVLAIDVLDENDKMSETTSKKVEEL</sequence>
<dbReference type="Pfam" id="PF05485">
    <property type="entry name" value="THAP"/>
    <property type="match status" value="1"/>
</dbReference>
<name>A0A0K2UYE5_LEPSM</name>
<dbReference type="InterPro" id="IPR006612">
    <property type="entry name" value="THAP_Znf"/>
</dbReference>
<keyword evidence="1" id="KW-0479">Metal-binding</keyword>
<dbReference type="AlphaFoldDB" id="A0A0K2UYE5"/>
<keyword evidence="3" id="KW-0862">Zinc</keyword>
<accession>A0A0K2UYE5</accession>
<evidence type="ECO:0000256" key="5">
    <source>
        <dbReference type="PROSITE-ProRule" id="PRU00309"/>
    </source>
</evidence>
<protein>
    <recommendedName>
        <fullName evidence="6">THAP-type domain-containing protein</fullName>
    </recommendedName>
</protein>
<dbReference type="InterPro" id="IPR052224">
    <property type="entry name" value="THAP_domain_protein"/>
</dbReference>
<dbReference type="PANTHER" id="PTHR46927">
    <property type="entry name" value="AGAP005574-PA"/>
    <property type="match status" value="1"/>
</dbReference>
<dbReference type="SUPFAM" id="SSF57716">
    <property type="entry name" value="Glucocorticoid receptor-like (DNA-binding domain)"/>
    <property type="match status" value="1"/>
</dbReference>
<evidence type="ECO:0000256" key="1">
    <source>
        <dbReference type="ARBA" id="ARBA00022723"/>
    </source>
</evidence>
<proteinExistence type="predicted"/>
<dbReference type="OrthoDB" id="6781410at2759"/>
<evidence type="ECO:0000256" key="3">
    <source>
        <dbReference type="ARBA" id="ARBA00022833"/>
    </source>
</evidence>
<evidence type="ECO:0000256" key="2">
    <source>
        <dbReference type="ARBA" id="ARBA00022771"/>
    </source>
</evidence>
<dbReference type="SMART" id="SM00692">
    <property type="entry name" value="DM3"/>
    <property type="match status" value="1"/>
</dbReference>
<evidence type="ECO:0000256" key="4">
    <source>
        <dbReference type="ARBA" id="ARBA00023125"/>
    </source>
</evidence>
<keyword evidence="2 5" id="KW-0863">Zinc-finger</keyword>
<dbReference type="InterPro" id="IPR038441">
    <property type="entry name" value="THAP_Znf_sf"/>
</dbReference>
<dbReference type="Gene3D" id="6.20.210.20">
    <property type="entry name" value="THAP domain"/>
    <property type="match status" value="1"/>
</dbReference>
<evidence type="ECO:0000313" key="7">
    <source>
        <dbReference type="EMBL" id="CDW42852.1"/>
    </source>
</evidence>
<reference evidence="7" key="1">
    <citation type="submission" date="2014-05" db="EMBL/GenBank/DDBJ databases">
        <authorList>
            <person name="Chronopoulou M."/>
        </authorList>
    </citation>
    <scope>NUCLEOTIDE SEQUENCE</scope>
    <source>
        <tissue evidence="7">Whole organism</tissue>
    </source>
</reference>
<dbReference type="PROSITE" id="PS50950">
    <property type="entry name" value="ZF_THAP"/>
    <property type="match status" value="1"/>
</dbReference>
<dbReference type="EMBL" id="HACA01025490">
    <property type="protein sequence ID" value="CDW42851.1"/>
    <property type="molecule type" value="Transcribed_RNA"/>
</dbReference>
<dbReference type="SMART" id="SM00980">
    <property type="entry name" value="THAP"/>
    <property type="match status" value="1"/>
</dbReference>
<evidence type="ECO:0000259" key="6">
    <source>
        <dbReference type="PROSITE" id="PS50950"/>
    </source>
</evidence>
<feature type="domain" description="THAP-type" evidence="6">
    <location>
        <begin position="1"/>
        <end position="87"/>
    </location>
</feature>
<organism evidence="7">
    <name type="scientific">Lepeophtheirus salmonis</name>
    <name type="common">Salmon louse</name>
    <name type="synonym">Caligus salmonis</name>
    <dbReference type="NCBI Taxonomy" id="72036"/>
    <lineage>
        <taxon>Eukaryota</taxon>
        <taxon>Metazoa</taxon>
        <taxon>Ecdysozoa</taxon>
        <taxon>Arthropoda</taxon>
        <taxon>Crustacea</taxon>
        <taxon>Multicrustacea</taxon>
        <taxon>Hexanauplia</taxon>
        <taxon>Copepoda</taxon>
        <taxon>Siphonostomatoida</taxon>
        <taxon>Caligidae</taxon>
        <taxon>Lepeophtheirus</taxon>
    </lineage>
</organism>
<dbReference type="PANTHER" id="PTHR46927:SF3">
    <property type="entry name" value="THAP-TYPE DOMAIN-CONTAINING PROTEIN"/>
    <property type="match status" value="1"/>
</dbReference>
<dbReference type="GO" id="GO:0008270">
    <property type="term" value="F:zinc ion binding"/>
    <property type="evidence" value="ECO:0007669"/>
    <property type="project" value="UniProtKB-KW"/>
</dbReference>
<dbReference type="GO" id="GO:0003677">
    <property type="term" value="F:DNA binding"/>
    <property type="evidence" value="ECO:0007669"/>
    <property type="project" value="UniProtKB-UniRule"/>
</dbReference>